<gene>
    <name evidence="2" type="ORF">FB384_004925</name>
</gene>
<accession>A0A839Y110</accession>
<organism evidence="2 3">
    <name type="scientific">Prauserella sediminis</name>
    <dbReference type="NCBI Taxonomy" id="577680"/>
    <lineage>
        <taxon>Bacteria</taxon>
        <taxon>Bacillati</taxon>
        <taxon>Actinomycetota</taxon>
        <taxon>Actinomycetes</taxon>
        <taxon>Pseudonocardiales</taxon>
        <taxon>Pseudonocardiaceae</taxon>
        <taxon>Prauserella</taxon>
        <taxon>Prauserella salsuginis group</taxon>
    </lineage>
</organism>
<proteinExistence type="predicted"/>
<keyword evidence="1" id="KW-1133">Transmembrane helix</keyword>
<dbReference type="Proteomes" id="UP000564573">
    <property type="component" value="Unassembled WGS sequence"/>
</dbReference>
<keyword evidence="3" id="KW-1185">Reference proteome</keyword>
<dbReference type="RefSeq" id="WP_183787166.1">
    <property type="nucleotide sequence ID" value="NZ_JACIBS010000009.1"/>
</dbReference>
<dbReference type="EMBL" id="JACIBS010000009">
    <property type="protein sequence ID" value="MBB3665966.1"/>
    <property type="molecule type" value="Genomic_DNA"/>
</dbReference>
<sequence>MGRPCRGGPRCAEQRAGQCLAGLVALAVVAALVGGLVSVMVVLVAEVFGGAW</sequence>
<keyword evidence="1" id="KW-0472">Membrane</keyword>
<evidence type="ECO:0000313" key="3">
    <source>
        <dbReference type="Proteomes" id="UP000564573"/>
    </source>
</evidence>
<comment type="caution">
    <text evidence="2">The sequence shown here is derived from an EMBL/GenBank/DDBJ whole genome shotgun (WGS) entry which is preliminary data.</text>
</comment>
<feature type="transmembrane region" description="Helical" evidence="1">
    <location>
        <begin position="20"/>
        <end position="45"/>
    </location>
</feature>
<name>A0A839Y110_9PSEU</name>
<protein>
    <submittedName>
        <fullName evidence="2">Uncharacterized protein</fullName>
    </submittedName>
</protein>
<evidence type="ECO:0000256" key="1">
    <source>
        <dbReference type="SAM" id="Phobius"/>
    </source>
</evidence>
<evidence type="ECO:0000313" key="2">
    <source>
        <dbReference type="EMBL" id="MBB3665966.1"/>
    </source>
</evidence>
<dbReference type="AlphaFoldDB" id="A0A839Y110"/>
<keyword evidence="1" id="KW-0812">Transmembrane</keyword>
<reference evidence="2 3" key="1">
    <citation type="submission" date="2020-08" db="EMBL/GenBank/DDBJ databases">
        <title>Sequencing the genomes of 1000 actinobacteria strains.</title>
        <authorList>
            <person name="Klenk H.-P."/>
        </authorList>
    </citation>
    <scope>NUCLEOTIDE SEQUENCE [LARGE SCALE GENOMIC DNA]</scope>
    <source>
        <strain evidence="2 3">DSM 45267</strain>
    </source>
</reference>